<proteinExistence type="predicted"/>
<feature type="region of interest" description="Disordered" evidence="1">
    <location>
        <begin position="34"/>
        <end position="79"/>
    </location>
</feature>
<evidence type="ECO:0000256" key="1">
    <source>
        <dbReference type="SAM" id="MobiDB-lite"/>
    </source>
</evidence>
<protein>
    <submittedName>
        <fullName evidence="2">Uncharacterized protein</fullName>
    </submittedName>
</protein>
<evidence type="ECO:0000313" key="3">
    <source>
        <dbReference type="Proteomes" id="UP000770717"/>
    </source>
</evidence>
<dbReference type="Proteomes" id="UP000770717">
    <property type="component" value="Unassembled WGS sequence"/>
</dbReference>
<dbReference type="EMBL" id="WNTK01000788">
    <property type="protein sequence ID" value="KAG9468659.1"/>
    <property type="molecule type" value="Genomic_DNA"/>
</dbReference>
<dbReference type="AlphaFoldDB" id="A0A8J6EGR7"/>
<evidence type="ECO:0000313" key="2">
    <source>
        <dbReference type="EMBL" id="KAG9468659.1"/>
    </source>
</evidence>
<name>A0A8J6EGR7_ELECQ</name>
<organism evidence="2 3">
    <name type="scientific">Eleutherodactylus coqui</name>
    <name type="common">Puerto Rican coqui</name>
    <dbReference type="NCBI Taxonomy" id="57060"/>
    <lineage>
        <taxon>Eukaryota</taxon>
        <taxon>Metazoa</taxon>
        <taxon>Chordata</taxon>
        <taxon>Craniata</taxon>
        <taxon>Vertebrata</taxon>
        <taxon>Euteleostomi</taxon>
        <taxon>Amphibia</taxon>
        <taxon>Batrachia</taxon>
        <taxon>Anura</taxon>
        <taxon>Neobatrachia</taxon>
        <taxon>Hyloidea</taxon>
        <taxon>Eleutherodactylidae</taxon>
        <taxon>Eleutherodactylinae</taxon>
        <taxon>Eleutherodactylus</taxon>
        <taxon>Eleutherodactylus</taxon>
    </lineage>
</organism>
<accession>A0A8J6EGR7</accession>
<sequence length="79" mass="8494">MRYYGVDIDIYMSLRISAPVTPYTAQAAILADEASVTRTDDRATKPRPRSGNSGRGSIGGSRQMFRCSTAPHVTATGIT</sequence>
<reference evidence="2" key="1">
    <citation type="thesis" date="2020" institute="ProQuest LLC" country="789 East Eisenhower Parkway, Ann Arbor, MI, USA">
        <title>Comparative Genomics and Chromosome Evolution.</title>
        <authorList>
            <person name="Mudd A.B."/>
        </authorList>
    </citation>
    <scope>NUCLEOTIDE SEQUENCE</scope>
    <source>
        <strain evidence="2">HN-11 Male</strain>
        <tissue evidence="2">Kidney and liver</tissue>
    </source>
</reference>
<comment type="caution">
    <text evidence="2">The sequence shown here is derived from an EMBL/GenBank/DDBJ whole genome shotgun (WGS) entry which is preliminary data.</text>
</comment>
<keyword evidence="3" id="KW-1185">Reference proteome</keyword>
<gene>
    <name evidence="2" type="ORF">GDO78_022248</name>
</gene>